<dbReference type="CDD" id="cd03801">
    <property type="entry name" value="GT4_PimA-like"/>
    <property type="match status" value="1"/>
</dbReference>
<evidence type="ECO:0000256" key="1">
    <source>
        <dbReference type="ARBA" id="ARBA00022676"/>
    </source>
</evidence>
<evidence type="ECO:0000259" key="5">
    <source>
        <dbReference type="Pfam" id="PF13439"/>
    </source>
</evidence>
<sequence>MRILHVTNMYRPRLGGIEVFVEDLAERQASAGHEVTVLTPTPDTRPEPGPEPGRVRVVRAPVGLLHPFAPPHAHRTALAGAYDVVHAHLSVVSPFSTAVARSTDDAGIPTVLTVHSMLASKRPFVRAVRAIADWDRASVLWTAVSHAAAAEARSVLRAGTEVSVVGNAVDVDWWRAVPRHPRSGSPVTMVSVMRLAGRKRPFALLDAVERVVAESPEAVRLVVVGEGPLEARLRAEILGRGLGHAVVLTGRQTREQIRALYADADVYVAPAYQESFGIAALEARAAGLPVVAMRSGGVGEFVRDGVDGLLCEDDDTMAGALIRLVADAPLRTAIARHNVAQRPDHDWPRALAQFDEVYLQARRRRAAVLEAPAQSAASPGRSNGSSDSTDMTTIGVIAQGPTT</sequence>
<dbReference type="PANTHER" id="PTHR45947">
    <property type="entry name" value="SULFOQUINOVOSYL TRANSFERASE SQD2"/>
    <property type="match status" value="1"/>
</dbReference>
<comment type="caution">
    <text evidence="6">The sequence shown here is derived from an EMBL/GenBank/DDBJ whole genome shotgun (WGS) entry which is preliminary data.</text>
</comment>
<dbReference type="Pfam" id="PF00534">
    <property type="entry name" value="Glycos_transf_1"/>
    <property type="match status" value="1"/>
</dbReference>
<feature type="domain" description="Glycosyltransferase subfamily 4-like N-terminal" evidence="5">
    <location>
        <begin position="15"/>
        <end position="172"/>
    </location>
</feature>
<evidence type="ECO:0000256" key="2">
    <source>
        <dbReference type="ARBA" id="ARBA00022679"/>
    </source>
</evidence>
<dbReference type="Gene3D" id="3.40.50.2000">
    <property type="entry name" value="Glycogen Phosphorylase B"/>
    <property type="match status" value="2"/>
</dbReference>
<reference evidence="6 7" key="1">
    <citation type="submission" date="2018-11" db="EMBL/GenBank/DDBJ databases">
        <authorList>
            <person name="Li F."/>
        </authorList>
    </citation>
    <scope>NUCLEOTIDE SEQUENCE [LARGE SCALE GENOMIC DNA]</scope>
    <source>
        <strain evidence="6 7">Gsoil 818</strain>
    </source>
</reference>
<evidence type="ECO:0000313" key="7">
    <source>
        <dbReference type="Proteomes" id="UP000279994"/>
    </source>
</evidence>
<dbReference type="InterPro" id="IPR001296">
    <property type="entry name" value="Glyco_trans_1"/>
</dbReference>
<dbReference type="PANTHER" id="PTHR45947:SF3">
    <property type="entry name" value="SULFOQUINOVOSYL TRANSFERASE SQD2"/>
    <property type="match status" value="1"/>
</dbReference>
<organism evidence="6 7">
    <name type="scientific">Nocardioides pocheonensis</name>
    <dbReference type="NCBI Taxonomy" id="661485"/>
    <lineage>
        <taxon>Bacteria</taxon>
        <taxon>Bacillati</taxon>
        <taxon>Actinomycetota</taxon>
        <taxon>Actinomycetes</taxon>
        <taxon>Propionibacteriales</taxon>
        <taxon>Nocardioidaceae</taxon>
        <taxon>Nocardioides</taxon>
    </lineage>
</organism>
<name>A0A3N0GHJ0_9ACTN</name>
<evidence type="ECO:0000256" key="3">
    <source>
        <dbReference type="SAM" id="MobiDB-lite"/>
    </source>
</evidence>
<protein>
    <submittedName>
        <fullName evidence="6">Glycosyltransferase family 1 protein</fullName>
    </submittedName>
</protein>
<dbReference type="EMBL" id="RJSF01000047">
    <property type="protein sequence ID" value="RNM11618.1"/>
    <property type="molecule type" value="Genomic_DNA"/>
</dbReference>
<dbReference type="Proteomes" id="UP000279994">
    <property type="component" value="Unassembled WGS sequence"/>
</dbReference>
<feature type="region of interest" description="Disordered" evidence="3">
    <location>
        <begin position="369"/>
        <end position="403"/>
    </location>
</feature>
<keyword evidence="1" id="KW-0328">Glycosyltransferase</keyword>
<dbReference type="GO" id="GO:0016758">
    <property type="term" value="F:hexosyltransferase activity"/>
    <property type="evidence" value="ECO:0007669"/>
    <property type="project" value="TreeGrafter"/>
</dbReference>
<dbReference type="OrthoDB" id="9802525at2"/>
<evidence type="ECO:0000313" key="6">
    <source>
        <dbReference type="EMBL" id="RNM11618.1"/>
    </source>
</evidence>
<feature type="compositionally biased region" description="Polar residues" evidence="3">
    <location>
        <begin position="375"/>
        <end position="392"/>
    </location>
</feature>
<dbReference type="InterPro" id="IPR028098">
    <property type="entry name" value="Glyco_trans_4-like_N"/>
</dbReference>
<dbReference type="AlphaFoldDB" id="A0A3N0GHJ0"/>
<gene>
    <name evidence="6" type="ORF">EFL26_20820</name>
</gene>
<proteinExistence type="predicted"/>
<dbReference type="RefSeq" id="WP_123224848.1">
    <property type="nucleotide sequence ID" value="NZ_RJSF01000047.1"/>
</dbReference>
<keyword evidence="2 6" id="KW-0808">Transferase</keyword>
<accession>A0A3N0GHJ0</accession>
<dbReference type="GO" id="GO:1901137">
    <property type="term" value="P:carbohydrate derivative biosynthetic process"/>
    <property type="evidence" value="ECO:0007669"/>
    <property type="project" value="UniProtKB-ARBA"/>
</dbReference>
<keyword evidence="7" id="KW-1185">Reference proteome</keyword>
<dbReference type="InterPro" id="IPR050194">
    <property type="entry name" value="Glycosyltransferase_grp1"/>
</dbReference>
<dbReference type="Pfam" id="PF13439">
    <property type="entry name" value="Glyco_transf_4"/>
    <property type="match status" value="1"/>
</dbReference>
<dbReference type="SUPFAM" id="SSF53756">
    <property type="entry name" value="UDP-Glycosyltransferase/glycogen phosphorylase"/>
    <property type="match status" value="1"/>
</dbReference>
<evidence type="ECO:0000259" key="4">
    <source>
        <dbReference type="Pfam" id="PF00534"/>
    </source>
</evidence>
<feature type="domain" description="Glycosyl transferase family 1" evidence="4">
    <location>
        <begin position="182"/>
        <end position="335"/>
    </location>
</feature>